<feature type="domain" description="Carrier" evidence="5">
    <location>
        <begin position="4879"/>
        <end position="4956"/>
    </location>
</feature>
<gene>
    <name evidence="6" type="ORF">L207DRAFT_559381</name>
</gene>
<feature type="domain" description="Carrier" evidence="5">
    <location>
        <begin position="2248"/>
        <end position="2324"/>
    </location>
</feature>
<dbReference type="InterPro" id="IPR006162">
    <property type="entry name" value="Ppantetheine_attach_site"/>
</dbReference>
<dbReference type="FunFam" id="3.30.559.30:FF:000003">
    <property type="entry name" value="Nonribosomal peptide synthase SidD"/>
    <property type="match status" value="2"/>
</dbReference>
<dbReference type="OrthoDB" id="416786at2759"/>
<evidence type="ECO:0000256" key="1">
    <source>
        <dbReference type="ARBA" id="ARBA00022450"/>
    </source>
</evidence>
<dbReference type="Proteomes" id="UP000235786">
    <property type="component" value="Unassembled WGS sequence"/>
</dbReference>
<organism evidence="6 7">
    <name type="scientific">Hyaloscypha variabilis (strain UAMH 11265 / GT02V1 / F)</name>
    <name type="common">Meliniomyces variabilis</name>
    <dbReference type="NCBI Taxonomy" id="1149755"/>
    <lineage>
        <taxon>Eukaryota</taxon>
        <taxon>Fungi</taxon>
        <taxon>Dikarya</taxon>
        <taxon>Ascomycota</taxon>
        <taxon>Pezizomycotina</taxon>
        <taxon>Leotiomycetes</taxon>
        <taxon>Helotiales</taxon>
        <taxon>Hyaloscyphaceae</taxon>
        <taxon>Hyaloscypha</taxon>
        <taxon>Hyaloscypha variabilis</taxon>
    </lineage>
</organism>
<dbReference type="FunFam" id="3.30.559.30:FF:000005">
    <property type="entry name" value="Nonribosomal peptide synthase Pes1"/>
    <property type="match status" value="3"/>
</dbReference>
<name>A0A2J6QTM8_HYAVF</name>
<dbReference type="CDD" id="cd19534">
    <property type="entry name" value="E_NRPS"/>
    <property type="match status" value="3"/>
</dbReference>
<dbReference type="Pfam" id="PF00550">
    <property type="entry name" value="PP-binding"/>
    <property type="match status" value="5"/>
</dbReference>
<dbReference type="CDD" id="cd19545">
    <property type="entry name" value="FUM14_C_NRPS-like"/>
    <property type="match status" value="2"/>
</dbReference>
<dbReference type="FunFam" id="3.30.559.10:FF:000017">
    <property type="entry name" value="Nonribosomal peptide synthase Pes1"/>
    <property type="match status" value="1"/>
</dbReference>
<dbReference type="Gene3D" id="3.30.559.10">
    <property type="entry name" value="Chloramphenicol acetyltransferase-like domain"/>
    <property type="match status" value="9"/>
</dbReference>
<dbReference type="InterPro" id="IPR001242">
    <property type="entry name" value="Condensation_dom"/>
</dbReference>
<dbReference type="NCBIfam" id="NF003417">
    <property type="entry name" value="PRK04813.1"/>
    <property type="match status" value="5"/>
</dbReference>
<dbReference type="InterPro" id="IPR009081">
    <property type="entry name" value="PP-bd_ACP"/>
</dbReference>
<proteinExistence type="inferred from homology"/>
<dbReference type="FunFam" id="3.30.559.10:FF:000016">
    <property type="entry name" value="Nonribosomal peptide synthase Pes1"/>
    <property type="match status" value="3"/>
</dbReference>
<dbReference type="CDD" id="cd05918">
    <property type="entry name" value="A_NRPS_SidN3_like"/>
    <property type="match status" value="5"/>
</dbReference>
<dbReference type="InterPro" id="IPR036736">
    <property type="entry name" value="ACP-like_sf"/>
</dbReference>
<dbReference type="NCBIfam" id="TIGR01733">
    <property type="entry name" value="AA-adenyl-dom"/>
    <property type="match status" value="5"/>
</dbReference>
<feature type="domain" description="Carrier" evidence="5">
    <location>
        <begin position="7052"/>
        <end position="7128"/>
    </location>
</feature>
<dbReference type="STRING" id="1149755.A0A2J6QTM8"/>
<dbReference type="SUPFAM" id="SSF47336">
    <property type="entry name" value="ACP-like"/>
    <property type="match status" value="7"/>
</dbReference>
<dbReference type="Gene3D" id="3.30.559.30">
    <property type="entry name" value="Nonribosomal peptide synthetase, condensation domain"/>
    <property type="match status" value="9"/>
</dbReference>
<accession>A0A2J6QTM8</accession>
<dbReference type="FunFam" id="3.30.300.30:FF:000015">
    <property type="entry name" value="Nonribosomal peptide synthase SidD"/>
    <property type="match status" value="4"/>
</dbReference>
<dbReference type="Gene3D" id="1.10.1200.10">
    <property type="entry name" value="ACP-like"/>
    <property type="match status" value="7"/>
</dbReference>
<feature type="domain" description="Carrier" evidence="5">
    <location>
        <begin position="3331"/>
        <end position="3407"/>
    </location>
</feature>
<evidence type="ECO:0000256" key="4">
    <source>
        <dbReference type="ARBA" id="ARBA00029454"/>
    </source>
</evidence>
<dbReference type="PANTHER" id="PTHR45398">
    <property type="match status" value="1"/>
</dbReference>
<dbReference type="Gene3D" id="3.30.300.30">
    <property type="match status" value="5"/>
</dbReference>
<dbReference type="PROSITE" id="PS00455">
    <property type="entry name" value="AMP_BINDING"/>
    <property type="match status" value="4"/>
</dbReference>
<dbReference type="PANTHER" id="PTHR45398:SF1">
    <property type="entry name" value="ENZYME, PUTATIVE (JCVI)-RELATED"/>
    <property type="match status" value="1"/>
</dbReference>
<comment type="similarity">
    <text evidence="4">Belongs to the NRP synthetase family.</text>
</comment>
<evidence type="ECO:0000256" key="3">
    <source>
        <dbReference type="ARBA" id="ARBA00022598"/>
    </source>
</evidence>
<dbReference type="InterPro" id="IPR020845">
    <property type="entry name" value="AMP-binding_CS"/>
</dbReference>
<dbReference type="FunFam" id="3.30.559.10:FF:000037">
    <property type="entry name" value="Nonribosomal peptide synthase Pes1"/>
    <property type="match status" value="1"/>
</dbReference>
<keyword evidence="3" id="KW-0436">Ligase</keyword>
<dbReference type="PROSITE" id="PS50075">
    <property type="entry name" value="CARRIER"/>
    <property type="match status" value="5"/>
</dbReference>
<feature type="domain" description="Carrier" evidence="5">
    <location>
        <begin position="5962"/>
        <end position="6038"/>
    </location>
</feature>
<dbReference type="FunFam" id="1.10.1200.10:FF:000005">
    <property type="entry name" value="Nonribosomal peptide synthetase 1"/>
    <property type="match status" value="4"/>
</dbReference>
<keyword evidence="2" id="KW-0597">Phosphoprotein</keyword>
<dbReference type="Gene3D" id="3.40.50.12780">
    <property type="entry name" value="N-terminal domain of ligase-like"/>
    <property type="match status" value="5"/>
</dbReference>
<keyword evidence="7" id="KW-1185">Reference proteome</keyword>
<dbReference type="SUPFAM" id="SSF56801">
    <property type="entry name" value="Acetyl-CoA synthetase-like"/>
    <property type="match status" value="5"/>
</dbReference>
<evidence type="ECO:0000259" key="5">
    <source>
        <dbReference type="PROSITE" id="PS50075"/>
    </source>
</evidence>
<dbReference type="FunFam" id="3.30.559.30:FF:000002">
    <property type="entry name" value="Nonribosomal peptide synthase Pes1"/>
    <property type="match status" value="3"/>
</dbReference>
<dbReference type="GO" id="GO:0016874">
    <property type="term" value="F:ligase activity"/>
    <property type="evidence" value="ECO:0007669"/>
    <property type="project" value="UniProtKB-KW"/>
</dbReference>
<reference evidence="6 7" key="1">
    <citation type="submission" date="2016-04" db="EMBL/GenBank/DDBJ databases">
        <title>A degradative enzymes factory behind the ericoid mycorrhizal symbiosis.</title>
        <authorList>
            <consortium name="DOE Joint Genome Institute"/>
            <person name="Martino E."/>
            <person name="Morin E."/>
            <person name="Grelet G."/>
            <person name="Kuo A."/>
            <person name="Kohler A."/>
            <person name="Daghino S."/>
            <person name="Barry K."/>
            <person name="Choi C."/>
            <person name="Cichocki N."/>
            <person name="Clum A."/>
            <person name="Copeland A."/>
            <person name="Hainaut M."/>
            <person name="Haridas S."/>
            <person name="Labutti K."/>
            <person name="Lindquist E."/>
            <person name="Lipzen A."/>
            <person name="Khouja H.-R."/>
            <person name="Murat C."/>
            <person name="Ohm R."/>
            <person name="Olson A."/>
            <person name="Spatafora J."/>
            <person name="Veneault-Fourrey C."/>
            <person name="Henrissat B."/>
            <person name="Grigoriev I."/>
            <person name="Martin F."/>
            <person name="Perotto S."/>
        </authorList>
    </citation>
    <scope>NUCLEOTIDE SEQUENCE [LARGE SCALE GENOMIC DNA]</scope>
    <source>
        <strain evidence="6 7">F</strain>
    </source>
</reference>
<evidence type="ECO:0000313" key="7">
    <source>
        <dbReference type="Proteomes" id="UP000235786"/>
    </source>
</evidence>
<dbReference type="InterPro" id="IPR045851">
    <property type="entry name" value="AMP-bd_C_sf"/>
</dbReference>
<dbReference type="Pfam" id="PF00501">
    <property type="entry name" value="AMP-binding"/>
    <property type="match status" value="5"/>
</dbReference>
<sequence>MPVVINSVRPDAHMSTAVSCYFPPLGSIISNDKKPISHALEIHNADLEAFLRTNSAEAPFLIQTLWALVLRCYTTQNDVCYAYEEKLGKNQTVGFVRLMLDESVSLAGTIKQAQHGYVGALESNTLNPPVKPLCNTILSITRPFDSSLEDLGTPGNEQGLLRNIAGTAKNVLAILLKAPTTLISDLTYLSNHDKDQLRDMNNGDLEYVDSCIHEVIHNQALLQPNADAVCFDNGTTICYDSLDRMSSRLATHLRIIGVDRGSFVPICMSKGPCYVVSILAVLKSGAAFVPLDPAAPVARLQSLCNNVQASVLLCSPQYAAALLSIVDNVVPVDGSTIDQLPESLPTDRLPITSTDLAYLIFTSGPKGTMIEHGSYCSGAKAHGPAMRINSESRVLQFASHVFDASLVEILTTLMVGGAVCIPSKKNRLNNLKNSMAVMKVNWAVLTPSFVGFIDPTDVPELRTLVLAGEAMSKSHIKSWSHIDLVNGYGPSECSVASVVNGKVTPETSPSNIGQPTGVHVWVVDHDNHNNLLPIGCVGELLIQGPPVARGYHKDAENTKASFISAPTWASEIASSNTKWKMYKTGDLVRLCSDGTLEFVGRKDSQVKVHGQRVELGEIEHHLAVDPDVKHGLVLLPKMGPFQSRPVLEATSIRERLSSKLPIYMVPAVIMVVNNLPMLPSGKLDRKQSKNWIEGMDDNLYRHVIDIVEPMNKSELSNATPGTEVEHNLRSIWSYVLNLRPEKVELTRSFMSLGGDSISAMQVKVQEILRSKSISQLAQCAKAIEQQAYREEVVNQDFSLSPIQSLFFKLPNQGKGHFNQSFFLRVTRTINKKDLRNAIENVVRRHSMLRARFHVESNGDWQQRITEEVSTSYRLKAYRISREEQADWAIAESQTCLNFEEGPLFAADLFGVEGQDQLLFLVGHHLVIDLVSWRIILEEIEEILSYPERSVMAKPVSFQTWCQMQFDDCQTMRPNKVLPVDDIPPGDASYWGMFDIPNTYGDVAFEGFEVDKATTSMLLTECLETFHTEPIDILLTALITSFAVAFPDRAVPAIYNEGHGREPSEMSVDITRTVGWFTTMYPVHIPASATRDVIDTVKHVKDFRRKVPDNGRPYFASRRLTAEGGARFSHHWPLEITFNYLGLYQQLERDDALLKPVDAMAGETRGAGGTADVGKDTPRFGLFEISAVVVQGKLRFAFTFNRQMHHQDRIAQWILGCQKMIGTIATALISTKPAPTLGDFPLLSLTYEDLNKLTAETLPKIGISDIGDVEEIYPCSSMQEGLIISQTKSSAFYAVQVVSELKVSSGVLADENRLANAWQQVVDRHPSLRTIFIESTSGDDGLYDQVVLKSVPADLVFISCNLEHEALELLKEKEALSYIDSKTPPHRFSICKTSNGRVFCRLSISHSIMDGGSMSIILRDLAAAYQGLLPKGSGPLYSDYISYLQKQPLEASLEYWKTYLNNVEPCTFPILNDGRTAARALRSVRLNFSTPQFLDLQKFCDANGLTFSNVLHTAWGRTLRAFTSSDDTVFGYLTSGRDAPINGIEDAVGPFINMLVCQVNTCPQSRLGAVLDQVQKDYMDSLPHRNASLAQVQHALQLSGAPLFNTALSYRRLPKTQSAQTAEVTFVECAPTYDPTEYNLSINIEASDEKAVIDLDYWTDYISDGQAANVGSLFLQCLDNIVHHSDSPIEQLNNLSEHHLAQVERWNSNMPDSVDDCVYRVIQHQAHLRPDAPAVCAWDAEFTYSELDHISSKLAHYIAGMNIAPETFVPTCFDKSGWAICAMIAVLKAGGAAVPLDATHPRSALKLRVRDTQAKVVLASPSRAELFEGMGVYVVPVSKELLFQLPAFPDNPCPSVQPINPCFVIYTSGSTGKPKGVVLEHRAIVTSSHATGTAYNLGPQTRYLQFAAYTFDNSLAEMFFTLMRGGCVCVPSEHDRFNDLAGAINRFKVNFMDITPTVASFLRPDEIPTLKGLSLGGEPLTKDNIETWGKAVSLHCCYGPSECSVNSTWNGNLGNSSEATNIGKSIGSVSWIVDLNNHNYLTPIGCVGELLIEGPILAREYLHDPERTSKAFISGPVWAGDETRRFYKTGDLTRLNSDGTITYLGRKDTQIKLNGQRIEVGEIEHHLKSNLGPEVQSAVELITMGGGQKASKALAAFFCLISDGTSPSNEPGNFLLPMSDAVREISSKLETAIGVALPAYMVPSLFIPVSEMPMTSSGKLDRRKLRTTCQCLSEEQAATYRLARKSGRPPTTEVEKLIAELWESVLSLSKGSVGADDNFFRVGGDSIGAMKLITAARAKFVSLTVANIFQHPTLYELSMDAVITSNTNHFQAAPYSLEPFSMLKIDQTLPDFIAEIATECHVGAGSICDIYPCTKIQEGLVALSNKDPGAYVAQNVYRLPENTDLDRFCDAWQKVVEAEAILRTRIVHTKTSGFLQVVVQEPIMWHRATNPQGILDQNRHLPAHNGGPLSSYTIIEEAGENARFVWTAHHAIYDGWSLPLMLERVEAYYNMNSAKTGIGMGYPRFIKYLTDINPSESDHFWKVKLSNTTAIPFPSLPNPVYQVHATSTMTRRASLVRTPGTHLTLASTVRCAWALVLAIYSGNSEDVVFGEILTGRDVPIEDIAEIIGPTLATVPTRIRMNPGTTVGRFLEDVQTLSAEVIPFQHAGLQHIKNLSDDTATACGFQSLLAVHHATKEPSGGFWGLLRSGTVGTNFYSYPLTVSCQLGEGYVEINTHYDNNVLSTWLVEKIFTQFDFVLQFLNSSARMGEKLGEIKLLNAEDQAMILRWNSEPVKFVDECVHHLIEKKTLQQPECAIAVDSWDGVLTYQELDRLSTKLAQHLVQSDIRGTMVPPCFEKSAWTIVAMLAVLKGGAAFVPLDPAAPVTRLRDVLGDIKPRTILCSAKYYELCNMLVPRAFIVEPKTFPQLQSVETVLAAGDPNAPAYLIFTSGSTGKPKGTIVQHSAFCSGAAAHGPALGILPSSRALQFASYTFDASLLEILTTLIIGGCVCVPSDEERLNNIAGVITDMKVSWTLLTPSFIQLVQPSSIPTLRTLVLGGENMSQTHLTTWADKVELIHAYGPSECAVVATANPHMSMGTDPNNMGRAVGGRSWVTDIINPQRLVPIGSIGELVIEGPILAQGYLNNEAKTAEVFIENPIWASESVGPTQTARRRFYRTGDKVRYAFDGSLIFCGRADNQAKIHGQRLELSEIEHHLRTDPSVQHALATTPKGGFCKKRLVAVLSLKELAAANDSTSGFQVVVKEASLFYLSSIRDRLCELLPAYMIPSNWALVQKLPLLPSGKLDRRQIDNWVEDMTSETYHQISDIDQDEATAEISIVEQQLRQIWGTALHLPAEQIGTHKSFFHLGGDSISAMQVMSSCRSAGLGVTVQDIIRSKSISELALCVTLPEEISNAPEITYEAFELSPIQSLFFECVGEKRQQFNQSLMLRVARVIEPEVMRQAILSLVNAHSMLRARFFKNELEVWQQFISPETSSSHTFQVRDIPQGQLSSTIQESQRSLNIENGPLFAVNLLRVEGEPTQLLSIVVHHLVIDVVSWRIILQDLEDILISGQAKLENSLPFQTWSRLQLDNAQHQTFQSSILKDAPAADLSYWEMEKKPNNYGDTTEAGFEIDASTTLLLLGACHEPMQTEPVDVFLASVLQSFRKVFPDRLEPLAVYNEGHGREPWADSKLDLSRTVGWFTTMCPIFLPAMPDTVPDLLNTIRWVKDLRRRVPDKGRPYFAHRMLTAKGRERFSAHWPMEATFNYLGKLQQLERTDSILQPVDNSTHADWDVGSGVPRFALFEISASVTHGNIKFSFSYNKSMKRQAKIRRWVVECKRMLEDAAKRLVQLKAEQTLSSFQLLPLAYGGIAQLVSKLPLLGVRSLEEIEDVYPTSPIQQGMLLAQLRNPELYAYSAVFEISSPDGKEVDARYLAEAWQAVVRRHSTLRTVFIDSICQKGRSDQVVLKDKIARIVWLECKDTNVLETLAQQKPINFRDLQPPHRFTLCKTERRRTFAKLELSHVISDGTSVPILFRDLSSAYRECISKSKITALSKPESPQIAPLYSDYISHIQSTSPDEDINYWKAYLAGIEPCHLTSLHDGIKKGKELRSLVLRLSRTPDLKSFCSKNGVTLSNVLQFIWALILRVYSGSDEVCFGYLTSGRDAPITGLQDAAVGAFINMLTCRIDLRDSLQIGKALHQIQADYMSSMAHQSCSLADVQHELQLSSTSLFNTAFTFQKRTHAKDSSDSVIKFDVLEAHDPSEFDVTVNVEALESGVEVHFGYWTTSLSEAQAKNISDTFEHLVNTIVSQKLIDQTIGTLDFFSPDSRDQIMMWNSLLPRKVDKCVHEMIREHSLGGARSKPAICAWDGNFTYEEVDQLATTVALHLVELGVGPEVFVPLCFEKSAFNVIAMLACCKAGGAFVPLDYSHPQGRLKQFIDDVQAKLVLCSQQNRQKVAGAAKQIFVVDLDSIKSLHYTPKTSNLPLVSPDNAAYIIFTSGTTGHPKGTIVEHASFCTSAIEHSKAMCMDSTSRVFQFASHTFDASVMEILTTLIVGGCVCIPNEEDRMNDIPGAIQRMSVTWTLLTPSVASTLSPKSVPSLKVLVTGGEAMSSGHLTKWRGTCCLINAYGPSEAAVIASASVKVNEVGNELNADPSNIGRGVGGRTWIVDPRNYNKLVPVGGIGELVIEGRIVARGYLNNDQKTAEVFITNPSFLNSMEPSDRVYRTGDLVRYNSDGTLSFVARKDTQIKLNGQRIELEEIEHNVKVILPEDSQSAVELVAPISRIATKALAVFFSLQGVNSRRQKMTVSLVTLAKHLDSSLAAILPSYIIPSFYIPVIKMPWMSSGKMDRTRLRNIVQNLPKEMVGPYRLANSETAHATKAPTTAAEKKLQKLWEAVLNIETPGSVGVEDSFFRLGGDSVTAMKLVGAARFEGISISVIDIFRNPRLCDMALICGTVEKGRQVDLAAFSLLAEGPVDAVIDELVEQCRVEREMLVDAYRCSLLQEGLVTLSMKQSGAYVAQNVFKLPENIDMDRFKAVWQQTVQDVDILRTRIVHVKSAAFLQAVIREEAIDWRTATSLKEIESEGSQIPEHNGGPLTRYTIVSDGNSQYFVWSIHHALYDGWSLPKVLDRVETAYRDPSINLPKSSYALFIKYLSDADETASDEFWRKRLVGSSPLQFPQTQHTSTERTRNNQILNHTASISRNTVSMGITVPTIIRAAWSMVVAAYSGSNDVIFGETLAGRDIPVEGIADIIGPTFTTVPTRIRIDKAQTAARFLEEIQKLASDVIPYQHAGLQRIKRLDSDTKLACNFQNLLVIQTAKEQIEDGFWDLQGSGVAANFFTYPLVLECRGASDKVEITAHYDDQCLSTWQVQRMIYQFDTVLQQLSDIPKLGSSTKLNMVEVFSSHDKKLVQDWNFKVPRFVDTCIHEEFDEVVFSQPHAPAVCAWDGNLTYDELQAHSTALARYLVTMGAKPETFIPICIDKSMWAIPTILGILISGSAFVPLDPASPPTRHQEMIKDVNATIVVCSPQYASRFEGLVSRIVSVDKRMINDLHGSNLQELPGTVTSRNAAYVIFTSGSTGRPKGTLVEHRAILTSSVAMRETLLMKPTSRVFQFASFTFDVSVLETLTTLTCGGCICIPSEDMRTRDVAEAISSLNATWAFLTPSVANLIEPAATPSLEVLVCGGEAMSIENVHKWASRLTLVNGYGPTEASVIAIGNPDVSAQRDPTNIGRALPSGRAWIADPQDANQITPVGCVGELLLDGPFLAREYINNEVKTADSFVTRPSWAKLFDRDSSKMYRTGDLVQYNQDGSLKFIGRKDNQVKLHGQRLELGEIEHALDKDPQIQHALVALPKSGPFHKRLVAVVSLTELANIALTKGGCMLVKDGPRAATSRGVVSSARNRLADTLPPYMVPASWLVVESIPLQPSGKLDRRNVDNWLQSIDDETYERILEAEDEDDDSTPATETGMLLQQIFSKVLNLPLQRVKLSKSFLSLGGDSITAMQVMALCRKEKINYSLSDVLRSKSIHQLALSARFGDEIQHQNEVLDQLFELSPIQQLYFRSQPNSVYDGVGRFNQSFSLEITRYVEPQDIDLALRRIVEQHSMLRARFTRAPSGIWKQLLTRDASSSFSYQSHQLGSADQIPSLVGSTQSSLNIQKGPLFAIDLFNLPGNRQMIFLAAHHLIIDMVSWRIILGDLEELLNTKLLGAEKPLSFQVWSAMQVEQSLKESANALLPFKLPPADLDYWGMEKCANTYGDVISESFTIENDISALALGQSNNPFRTEPIELFLAAIMHSFSRVFVGRGTPAIFNEGHGREPWDSSIYVSRTVGWFTTIFPVHVEIEPEEDDVVETVRRTKDTRRSVPGNGRPYFAHRFLTPNEQAESKNQPMEIIFNYLGRMQQLEHDDSLLQQWDFDDDEETSKIIADVGPEASRFALFEISAAVVRDKVQFSFLYNSRMKHQPDIQRWVHECHDTLEEIVERLAVITGESTFTLSDFPLLPISYDGLRKIVTRSLPQVGITPEQVEDIYPCAPLQEGLLISQLKNPSLYHFHAVFEVRPAAHDGASVDGQRLAKAWQKVVDRHGALRTVFADSVYKGDIFNQIVVKQVDSGVIIVQCEGAEEEAIEKLKSMTILEANYTKQPRLPHQAIICETSSGKVYFKAEVNHAVIDGSSANIMLRDLAAAYHGRLQDGLGPLYSDYVGYIKSQPDGDGIKFWKTYLEGAQACHFPVLTKSSDRRLASVAMNFGRFSELQDMCRKMNVTLANVMQCAWAFCLRHYTKGEDICFGYLTSGRDVPINGIQSTIGAFINMLVCRVKFTKQSTLKEIFQKVQDDFLQSLEHQHCSLAQVQHDLMGGKALFNTAVSIQSDGPSDGTESTSISFDPVAAHDPSKYLVTLNIRTLRNDEGIVIRYWTDIMTEEEAQGLSDMLARVMDTFINKPHQLVEELDLSKVADEVKEPELPATETITKQPELYTSETQLRTVINECVREIIDQLFKSGALISQDQQKINNTIQIATQQPIQPMIDYSKMSEVPMRPQFERTKSAGTVASRRLAQLSRVEQKLLSVWSELLQISEDSIKKDDSFFQLGGDSIIAMQMVGMARDEDLALTVANIFRNPTFADMAAVIRMAEEGQIPRDVGTSQDYAEAHEVRSQAIQNALYQRYSLLEAANVDAFLQENICPRVRSFRGGIVDVFPVTDFQALAVTGTLMESKWMLNYFYLEGDGTLDLKRLKTTICKLVESFDILRTVFVPYGNRFFQVVLRKLQPNICVHETESLAEFTTTLQQKDREDGPALGESYLQFTIAKQRGSSAHRIIMRMSHAQYDGVCLPSILAALQAGYKGHNIPPTPAFSTYVRDAARSTTDDHYVYWKDLLKGSSMSDIVRRRGPNYSRGNGSPTVLKRMVNISSLATENITPATIIKAAWSLVLAKWTGKSDIIFGNVISGRNAAVLGVESIIGPCVNLIPVRVNMQDDWNVLDLLLSVQDQQVAAMPYESLGFREIIKHCTSWPDWTNFSTVCQHQNIQRQEEIQIGGTAYTLGAVGSQEDFADLTVLSTPQPDDKVDISLIFTSSSGITLSFAEEMFEALVDTSIEFSMNATSPLPTPEDISSLESKALDEEEIQMDQELSSQLQGLSRDDLLVYSDVLTRAWKQILWDRNETMIDLDTSFYELGGDIVGLAQVSSLLEQEGYKLRVEDLVDHPVMIEQLAFLATFPASGYNATTKGAICIQFGAIFTDAGPESEDWYV</sequence>
<dbReference type="InterPro" id="IPR000873">
    <property type="entry name" value="AMP-dep_synth/lig_dom"/>
</dbReference>
<dbReference type="SUPFAM" id="SSF52777">
    <property type="entry name" value="CoA-dependent acyltransferases"/>
    <property type="match status" value="18"/>
</dbReference>
<dbReference type="InterPro" id="IPR020806">
    <property type="entry name" value="PKS_PP-bd"/>
</dbReference>
<dbReference type="InterPro" id="IPR023213">
    <property type="entry name" value="CAT-like_dom_sf"/>
</dbReference>
<dbReference type="InterPro" id="IPR042099">
    <property type="entry name" value="ANL_N_sf"/>
</dbReference>
<dbReference type="FunFam" id="3.40.50.980:FF:000001">
    <property type="entry name" value="Non-ribosomal peptide synthetase"/>
    <property type="match status" value="1"/>
</dbReference>
<dbReference type="EMBL" id="KZ613972">
    <property type="protein sequence ID" value="PMD29626.1"/>
    <property type="molecule type" value="Genomic_DNA"/>
</dbReference>
<dbReference type="InterPro" id="IPR010071">
    <property type="entry name" value="AA_adenyl_dom"/>
</dbReference>
<dbReference type="GO" id="GO:0019748">
    <property type="term" value="P:secondary metabolic process"/>
    <property type="evidence" value="ECO:0007669"/>
    <property type="project" value="UniProtKB-ARBA"/>
</dbReference>
<dbReference type="CDD" id="cd19542">
    <property type="entry name" value="CT_NRPS-like"/>
    <property type="match status" value="4"/>
</dbReference>
<dbReference type="PROSITE" id="PS00012">
    <property type="entry name" value="PHOSPHOPANTETHEINE"/>
    <property type="match status" value="3"/>
</dbReference>
<dbReference type="SMART" id="SM00823">
    <property type="entry name" value="PKS_PP"/>
    <property type="match status" value="3"/>
</dbReference>
<keyword evidence="1" id="KW-0596">Phosphopantetheine</keyword>
<dbReference type="GO" id="GO:0031177">
    <property type="term" value="F:phosphopantetheine binding"/>
    <property type="evidence" value="ECO:0007669"/>
    <property type="project" value="InterPro"/>
</dbReference>
<protein>
    <submittedName>
        <fullName evidence="6">Acetyl-CoA synthetase-like protein</fullName>
    </submittedName>
</protein>
<evidence type="ECO:0000313" key="6">
    <source>
        <dbReference type="EMBL" id="PMD29626.1"/>
    </source>
</evidence>
<dbReference type="Pfam" id="PF00668">
    <property type="entry name" value="Condensation"/>
    <property type="match status" value="9"/>
</dbReference>
<dbReference type="FunFam" id="3.40.50.12780:FF:000014">
    <property type="entry name" value="Nonribosomal peptide synthetase 1"/>
    <property type="match status" value="5"/>
</dbReference>
<evidence type="ECO:0000256" key="2">
    <source>
        <dbReference type="ARBA" id="ARBA00022553"/>
    </source>
</evidence>